<keyword evidence="1" id="KW-0812">Transmembrane</keyword>
<dbReference type="PANTHER" id="PTHR21562">
    <property type="entry name" value="NOTUM-RELATED"/>
    <property type="match status" value="1"/>
</dbReference>
<name>A0ABN8CML9_9STRA</name>
<organism evidence="2 3">
    <name type="scientific">Peronospora belbahrii</name>
    <dbReference type="NCBI Taxonomy" id="622444"/>
    <lineage>
        <taxon>Eukaryota</taxon>
        <taxon>Sar</taxon>
        <taxon>Stramenopiles</taxon>
        <taxon>Oomycota</taxon>
        <taxon>Peronosporomycetes</taxon>
        <taxon>Peronosporales</taxon>
        <taxon>Peronosporaceae</taxon>
        <taxon>Peronospora</taxon>
    </lineage>
</organism>
<dbReference type="InterPro" id="IPR029058">
    <property type="entry name" value="AB_hydrolase_fold"/>
</dbReference>
<dbReference type="InterPro" id="IPR004963">
    <property type="entry name" value="PAE/NOTUM"/>
</dbReference>
<keyword evidence="1" id="KW-0472">Membrane</keyword>
<keyword evidence="1" id="KW-1133">Transmembrane helix</keyword>
<keyword evidence="3" id="KW-1185">Reference proteome</keyword>
<feature type="transmembrane region" description="Helical" evidence="1">
    <location>
        <begin position="378"/>
        <end position="396"/>
    </location>
</feature>
<dbReference type="PANTHER" id="PTHR21562:SF83">
    <property type="entry name" value="PECTIN ACETYLESTERASE 4"/>
    <property type="match status" value="1"/>
</dbReference>
<accession>A0ABN8CML9</accession>
<evidence type="ECO:0000313" key="3">
    <source>
        <dbReference type="Proteomes" id="UP001158986"/>
    </source>
</evidence>
<dbReference type="Pfam" id="PF03283">
    <property type="entry name" value="PAE"/>
    <property type="match status" value="1"/>
</dbReference>
<reference evidence="2 3" key="1">
    <citation type="submission" date="2021-11" db="EMBL/GenBank/DDBJ databases">
        <authorList>
            <person name="Islam A."/>
            <person name="Islam S."/>
            <person name="Flora M.S."/>
            <person name="Rahman M."/>
            <person name="Ziaur R.M."/>
            <person name="Epstein J.H."/>
            <person name="Hassan M."/>
            <person name="Klassen M."/>
            <person name="Woodard K."/>
            <person name="Webb A."/>
            <person name="Webby R.J."/>
            <person name="El Zowalaty M.E."/>
        </authorList>
    </citation>
    <scope>NUCLEOTIDE SEQUENCE [LARGE SCALE GENOMIC DNA]</scope>
    <source>
        <strain evidence="2">Pbs1</strain>
    </source>
</reference>
<dbReference type="Proteomes" id="UP001158986">
    <property type="component" value="Unassembled WGS sequence"/>
</dbReference>
<protein>
    <submittedName>
        <fullName evidence="2">Uncharacterized protein</fullName>
    </submittedName>
</protein>
<dbReference type="EMBL" id="CAKLCB010000044">
    <property type="protein sequence ID" value="CAH0513839.1"/>
    <property type="molecule type" value="Genomic_DNA"/>
</dbReference>
<gene>
    <name evidence="2" type="ORF">PBS001_LOCUS624</name>
</gene>
<evidence type="ECO:0000313" key="2">
    <source>
        <dbReference type="EMBL" id="CAH0513839.1"/>
    </source>
</evidence>
<evidence type="ECO:0000256" key="1">
    <source>
        <dbReference type="SAM" id="Phobius"/>
    </source>
</evidence>
<proteinExistence type="predicted"/>
<dbReference type="SUPFAM" id="SSF53474">
    <property type="entry name" value="alpha/beta-Hydrolases"/>
    <property type="match status" value="1"/>
</dbReference>
<comment type="caution">
    <text evidence="2">The sequence shown here is derived from an EMBL/GenBank/DDBJ whole genome shotgun (WGS) entry which is preliminary data.</text>
</comment>
<sequence>MLHLATGARSQCSLCPCCLVEGIRISTQVVLCERANGWPRKSIRFILSIAFPSILIMAAMKSSRNLPLAALVNAKAYNSKDICGGTSIANNTTITNHTVLHGQVVINKKDGNRAVAHLCDTATAFLATTQQKHDSRRSCNPFNDWNIVFLPYCTGDIFVGDTYLEPFESNFSQLLGNKQCLGQKRGIYLNGYNNAKAVLDWALENFPDPKHLVIGGYSAGSLGAQLWSAKAAAMWQVKEKSIKFQVLADSYVGVFPEHPSATSSIINFFGGCNVDLHFHKSMVAKCQAKTATFTELVNALIKEVFKSEWLFINSIADRTQRLYYELVRLGIAGYPYTTLVDAGEFYGNMTNILDSHSQQTNVARFTSKKRTQHVTDRVDQVAVMFFFIVAVFSGILHKQKLFCSKQNHGRSAI</sequence>